<feature type="compositionally biased region" description="Basic residues" evidence="1">
    <location>
        <begin position="10"/>
        <end position="22"/>
    </location>
</feature>
<feature type="compositionally biased region" description="Gly residues" evidence="1">
    <location>
        <begin position="67"/>
        <end position="76"/>
    </location>
</feature>
<name>A0A6J4INZ8_9PROT</name>
<reference evidence="2" key="1">
    <citation type="submission" date="2020-02" db="EMBL/GenBank/DDBJ databases">
        <authorList>
            <person name="Meier V. D."/>
        </authorList>
    </citation>
    <scope>NUCLEOTIDE SEQUENCE</scope>
    <source>
        <strain evidence="2">AVDCRST_MAG04</strain>
    </source>
</reference>
<dbReference type="EMBL" id="CADCTL010000166">
    <property type="protein sequence ID" value="CAA9255405.1"/>
    <property type="molecule type" value="Genomic_DNA"/>
</dbReference>
<feature type="compositionally biased region" description="Low complexity" evidence="1">
    <location>
        <begin position="46"/>
        <end position="55"/>
    </location>
</feature>
<protein>
    <submittedName>
        <fullName evidence="2">Dehydrogenase</fullName>
    </submittedName>
</protein>
<feature type="compositionally biased region" description="Basic residues" evidence="1">
    <location>
        <begin position="252"/>
        <end position="269"/>
    </location>
</feature>
<feature type="compositionally biased region" description="Basic residues" evidence="1">
    <location>
        <begin position="229"/>
        <end position="243"/>
    </location>
</feature>
<feature type="compositionally biased region" description="Basic residues" evidence="1">
    <location>
        <begin position="30"/>
        <end position="45"/>
    </location>
</feature>
<feature type="compositionally biased region" description="Basic residues" evidence="1">
    <location>
        <begin position="79"/>
        <end position="98"/>
    </location>
</feature>
<proteinExistence type="predicted"/>
<sequence>GSGRRQGGPHNRRRVRHRRRLRGNPGAGRRQGRPHGPGRRARRGPGRQAPLGGPRSALPAPGRHGRGPLGRSGGGNRTPVRRPARPGGQRRHRRHGRGLRHDVGRLAPANGGQPGRRVPVREARGARDAARRSRRLGRPDVVRGRPARLGRPGGLLRHQGRGPALRQVGRHGMRRGARRRPRQLRPPRHHRNGDLGEDAGRPPGRPQRPARPPGHRRAGRPVGRAGPGLRRRGRRALPRLRRVAPHDGLGAGHRRRHDGGARRQPRRAL</sequence>
<dbReference type="AlphaFoldDB" id="A0A6J4INZ8"/>
<evidence type="ECO:0000313" key="2">
    <source>
        <dbReference type="EMBL" id="CAA9255405.1"/>
    </source>
</evidence>
<feature type="non-terminal residue" evidence="2">
    <location>
        <position position="1"/>
    </location>
</feature>
<feature type="compositionally biased region" description="Basic and acidic residues" evidence="1">
    <location>
        <begin position="119"/>
        <end position="143"/>
    </location>
</feature>
<evidence type="ECO:0000256" key="1">
    <source>
        <dbReference type="SAM" id="MobiDB-lite"/>
    </source>
</evidence>
<feature type="compositionally biased region" description="Low complexity" evidence="1">
    <location>
        <begin position="147"/>
        <end position="163"/>
    </location>
</feature>
<feature type="compositionally biased region" description="Basic residues" evidence="1">
    <location>
        <begin position="168"/>
        <end position="191"/>
    </location>
</feature>
<feature type="compositionally biased region" description="Pro residues" evidence="1">
    <location>
        <begin position="203"/>
        <end position="212"/>
    </location>
</feature>
<organism evidence="2">
    <name type="scientific">uncultured Acetobacteraceae bacterium</name>
    <dbReference type="NCBI Taxonomy" id="169975"/>
    <lineage>
        <taxon>Bacteria</taxon>
        <taxon>Pseudomonadati</taxon>
        <taxon>Pseudomonadota</taxon>
        <taxon>Alphaproteobacteria</taxon>
        <taxon>Acetobacterales</taxon>
        <taxon>Acetobacteraceae</taxon>
        <taxon>environmental samples</taxon>
    </lineage>
</organism>
<feature type="region of interest" description="Disordered" evidence="1">
    <location>
        <begin position="1"/>
        <end position="269"/>
    </location>
</feature>
<gene>
    <name evidence="2" type="ORF">AVDCRST_MAG04-2397</name>
</gene>
<accession>A0A6J4INZ8</accession>
<feature type="non-terminal residue" evidence="2">
    <location>
        <position position="269"/>
    </location>
</feature>